<dbReference type="AlphaFoldDB" id="A0A0W0WB96"/>
<reference evidence="9 10" key="1">
    <citation type="submission" date="2015-11" db="EMBL/GenBank/DDBJ databases">
        <title>Genomic analysis of 38 Legionella species identifies large and diverse effector repertoires.</title>
        <authorList>
            <person name="Burstein D."/>
            <person name="Amaro F."/>
            <person name="Zusman T."/>
            <person name="Lifshitz Z."/>
            <person name="Cohen O."/>
            <person name="Gilbert J.A."/>
            <person name="Pupko T."/>
            <person name="Shuman H.A."/>
            <person name="Segal G."/>
        </authorList>
    </citation>
    <scope>NUCLEOTIDE SEQUENCE [LARGE SCALE GENOMIC DNA]</scope>
    <source>
        <strain evidence="9 10">PX-1-G2-E2</strain>
    </source>
</reference>
<dbReference type="InterPro" id="IPR049331">
    <property type="entry name" value="Top1B_N_bact"/>
</dbReference>
<gene>
    <name evidence="9" type="ORF">Lmac_0817</name>
</gene>
<dbReference type="Gene3D" id="3.90.15.10">
    <property type="entry name" value="Topoisomerase I, Chain A, domain 3"/>
    <property type="match status" value="1"/>
</dbReference>
<dbReference type="PATRIC" id="fig|466.6.peg.873"/>
<dbReference type="InterPro" id="IPR001631">
    <property type="entry name" value="TopoI"/>
</dbReference>
<dbReference type="OrthoDB" id="9778962at2"/>
<dbReference type="EMBL" id="LNYL01000022">
    <property type="protein sequence ID" value="KTD29642.1"/>
    <property type="molecule type" value="Genomic_DNA"/>
</dbReference>
<evidence type="ECO:0000259" key="7">
    <source>
        <dbReference type="Pfam" id="PF01028"/>
    </source>
</evidence>
<dbReference type="Gene3D" id="1.10.132.120">
    <property type="match status" value="1"/>
</dbReference>
<accession>A0A0W0WB96</accession>
<dbReference type="RefSeq" id="WP_078767448.1">
    <property type="nucleotide sequence ID" value="NZ_CAAAIB010000015.1"/>
</dbReference>
<dbReference type="GO" id="GO:0003917">
    <property type="term" value="F:DNA topoisomerase type I (single strand cut, ATP-independent) activity"/>
    <property type="evidence" value="ECO:0007669"/>
    <property type="project" value="UniProtKB-EC"/>
</dbReference>
<protein>
    <recommendedName>
        <fullName evidence="3">DNA topoisomerase</fullName>
        <ecNumber evidence="3">5.6.2.1</ecNumber>
    </recommendedName>
</protein>
<dbReference type="Pfam" id="PF21338">
    <property type="entry name" value="Top1B_N_bact"/>
    <property type="match status" value="1"/>
</dbReference>
<proteinExistence type="inferred from homology"/>
<dbReference type="GO" id="GO:0003677">
    <property type="term" value="F:DNA binding"/>
    <property type="evidence" value="ECO:0007669"/>
    <property type="project" value="UniProtKB-KW"/>
</dbReference>
<evidence type="ECO:0000256" key="6">
    <source>
        <dbReference type="ARBA" id="ARBA00023235"/>
    </source>
</evidence>
<feature type="domain" description="DNA topoisomerase IB N-terminal" evidence="8">
    <location>
        <begin position="38"/>
        <end position="86"/>
    </location>
</feature>
<evidence type="ECO:0000256" key="5">
    <source>
        <dbReference type="ARBA" id="ARBA00023125"/>
    </source>
</evidence>
<dbReference type="Proteomes" id="UP000054908">
    <property type="component" value="Unassembled WGS sequence"/>
</dbReference>
<feature type="domain" description="DNA topoisomerase I catalytic core eukaryotic-type" evidence="7">
    <location>
        <begin position="101"/>
        <end position="324"/>
    </location>
</feature>
<dbReference type="InterPro" id="IPR014711">
    <property type="entry name" value="TopoI_cat_a-hlx-sub_euk"/>
</dbReference>
<comment type="catalytic activity">
    <reaction evidence="1">
        <text>ATP-independent breakage of single-stranded DNA, followed by passage and rejoining.</text>
        <dbReference type="EC" id="5.6.2.1"/>
    </reaction>
</comment>
<name>A0A0W0WB96_9GAMM</name>
<evidence type="ECO:0000313" key="10">
    <source>
        <dbReference type="Proteomes" id="UP000054908"/>
    </source>
</evidence>
<organism evidence="9 10">
    <name type="scientific">Legionella maceachernii</name>
    <dbReference type="NCBI Taxonomy" id="466"/>
    <lineage>
        <taxon>Bacteria</taxon>
        <taxon>Pseudomonadati</taxon>
        <taxon>Pseudomonadota</taxon>
        <taxon>Gammaproteobacteria</taxon>
        <taxon>Legionellales</taxon>
        <taxon>Legionellaceae</taxon>
        <taxon>Legionella</taxon>
    </lineage>
</organism>
<comment type="caution">
    <text evidence="9">The sequence shown here is derived from an EMBL/GenBank/DDBJ whole genome shotgun (WGS) entry which is preliminary data.</text>
</comment>
<dbReference type="Pfam" id="PF01028">
    <property type="entry name" value="Topoisom_I"/>
    <property type="match status" value="1"/>
</dbReference>
<dbReference type="PROSITE" id="PS52038">
    <property type="entry name" value="TOPO_IB_2"/>
    <property type="match status" value="1"/>
</dbReference>
<evidence type="ECO:0000313" key="9">
    <source>
        <dbReference type="EMBL" id="KTD29642.1"/>
    </source>
</evidence>
<dbReference type="SUPFAM" id="SSF55869">
    <property type="entry name" value="DNA topoisomerase I domain"/>
    <property type="match status" value="1"/>
</dbReference>
<dbReference type="InterPro" id="IPR013500">
    <property type="entry name" value="TopoI_cat_euk"/>
</dbReference>
<keyword evidence="5" id="KW-0238">DNA-binding</keyword>
<evidence type="ECO:0000259" key="8">
    <source>
        <dbReference type="Pfam" id="PF21338"/>
    </source>
</evidence>
<sequence length="346" mass="40932">MNISLYSLEECEKIATESSLRYVQDSLPGILRKKCGKGFAYFYPDGTQVRNENELKRIKQLVIPPAYKEVWICPFANGHIQATGRDSRNRKQYRYHPLWQEARQRQKFDMMIHFGASISLIRHHINEILSQPPLLSKNQIICAILYLLDTCCIRIGNTIYAQENKTYGLTTLRKKHLIIQKNQAVLDFYGKNSKVWHINLRDKKIIRILKKCEEIPGYELFKYQDENGLKIITSQDINFYLKCLTNYPFTAKDFRTWIASREFFCRLLEFSNTKLRADVFIPVLKEVAKLLGHTPNVCQKNYIHPEIINWYKEGKLDKWKNKHQKKINSMSRDELLLYWLKKVACD</sequence>
<dbReference type="PRINTS" id="PR00416">
    <property type="entry name" value="EUTPISMRASEI"/>
</dbReference>
<keyword evidence="4" id="KW-0799">Topoisomerase</keyword>
<evidence type="ECO:0000256" key="3">
    <source>
        <dbReference type="ARBA" id="ARBA00012891"/>
    </source>
</evidence>
<dbReference type="InterPro" id="IPR035447">
    <property type="entry name" value="DNA_topo_I_N_sf"/>
</dbReference>
<dbReference type="InterPro" id="IPR011010">
    <property type="entry name" value="DNA_brk_join_enz"/>
</dbReference>
<evidence type="ECO:0000256" key="4">
    <source>
        <dbReference type="ARBA" id="ARBA00023029"/>
    </source>
</evidence>
<dbReference type="EC" id="5.6.2.1" evidence="3"/>
<evidence type="ECO:0000256" key="2">
    <source>
        <dbReference type="ARBA" id="ARBA00006645"/>
    </source>
</evidence>
<dbReference type="STRING" id="466.Lmac_0817"/>
<dbReference type="SUPFAM" id="SSF56349">
    <property type="entry name" value="DNA breaking-rejoining enzymes"/>
    <property type="match status" value="1"/>
</dbReference>
<keyword evidence="10" id="KW-1185">Reference proteome</keyword>
<keyword evidence="6 9" id="KW-0413">Isomerase</keyword>
<dbReference type="Gene3D" id="3.30.66.10">
    <property type="entry name" value="DNA topoisomerase I domain"/>
    <property type="match status" value="1"/>
</dbReference>
<comment type="similarity">
    <text evidence="2">Belongs to the type IB topoisomerase family.</text>
</comment>
<dbReference type="GO" id="GO:0006265">
    <property type="term" value="P:DNA topological change"/>
    <property type="evidence" value="ECO:0007669"/>
    <property type="project" value="InterPro"/>
</dbReference>
<evidence type="ECO:0000256" key="1">
    <source>
        <dbReference type="ARBA" id="ARBA00000213"/>
    </source>
</evidence>